<sequence length="499" mass="57450">MLILGCILIALLVLILYSYLNGGSFPKKNLPPGPFRFPVIGNLIQLAMADSKEPYVAFSQLGKKYGDIMSIQLGSVYAVVLNSFEVMEEYLTKPEFSDRIYTPWFAERTFNKRLGVIFAKYPEPWQVLRRFSLRSLRDFGFGKRNRMHPVIESELKSIVNEMKLNVKENNGIHTFDCYFTLSILNVLWSMLAGTRFEHSDPRLVKLIKLVREMMSSCNFGNSILLAYPEWKEWFPDWTGLTVQRKCYNALNQFFQEFVDERRKVELYKTNPENLVDEFLREIDAHDESDSEFTDQQLVALMNDLFIAGSETTSHTISWCILYLILNPHVQKKVQEEVDIHVPKGRLPTVEDEAQLHYLRAVLAETHRIASVLPLMVPRAAERDTTCGNYFIPKGTYVIANLHGMLHNKDYWKDPDTFKPERFLDADGKFKADVRLKPFGFGKRLCLGEPLASLSLIQYVTVLVQNFSFHPVPNEPLPSVDPVVGVTNGPQIFRSLIECR</sequence>
<gene>
    <name evidence="10" type="ORF">ODALV1_LOCUS20724</name>
</gene>
<dbReference type="PANTHER" id="PTHR24300">
    <property type="entry name" value="CYTOCHROME P450 508A4-RELATED"/>
    <property type="match status" value="1"/>
</dbReference>
<feature type="chain" id="PRO_5047318409" description="Methyl farnesoate epoxidase" evidence="9">
    <location>
        <begin position="23"/>
        <end position="499"/>
    </location>
</feature>
<keyword evidence="9" id="KW-0732">Signal</keyword>
<evidence type="ECO:0000256" key="5">
    <source>
        <dbReference type="ARBA" id="ARBA00023002"/>
    </source>
</evidence>
<dbReference type="PROSITE" id="PS00086">
    <property type="entry name" value="CYTOCHROME_P450"/>
    <property type="match status" value="1"/>
</dbReference>
<keyword evidence="4 8" id="KW-0479">Metal-binding</keyword>
<dbReference type="PRINTS" id="PR00463">
    <property type="entry name" value="EP450I"/>
</dbReference>
<evidence type="ECO:0008006" key="12">
    <source>
        <dbReference type="Google" id="ProtNLM"/>
    </source>
</evidence>
<evidence type="ECO:0000313" key="11">
    <source>
        <dbReference type="Proteomes" id="UP001642540"/>
    </source>
</evidence>
<dbReference type="Proteomes" id="UP001642540">
    <property type="component" value="Unassembled WGS sequence"/>
</dbReference>
<dbReference type="InterPro" id="IPR002401">
    <property type="entry name" value="Cyt_P450_E_grp-I"/>
</dbReference>
<feature type="signal peptide" evidence="9">
    <location>
        <begin position="1"/>
        <end position="22"/>
    </location>
</feature>
<proteinExistence type="inferred from homology"/>
<evidence type="ECO:0000256" key="6">
    <source>
        <dbReference type="ARBA" id="ARBA00023004"/>
    </source>
</evidence>
<keyword evidence="5 8" id="KW-0560">Oxidoreductase</keyword>
<dbReference type="InterPro" id="IPR036396">
    <property type="entry name" value="Cyt_P450_sf"/>
</dbReference>
<evidence type="ECO:0000313" key="10">
    <source>
        <dbReference type="EMBL" id="CAL8124690.1"/>
    </source>
</evidence>
<dbReference type="PANTHER" id="PTHR24300:SF376">
    <property type="entry name" value="CYTOCHROME P450 15A1"/>
    <property type="match status" value="1"/>
</dbReference>
<comment type="similarity">
    <text evidence="2 8">Belongs to the cytochrome P450 family.</text>
</comment>
<keyword evidence="3 8" id="KW-0349">Heme</keyword>
<evidence type="ECO:0000256" key="9">
    <source>
        <dbReference type="SAM" id="SignalP"/>
    </source>
</evidence>
<dbReference type="InterPro" id="IPR017972">
    <property type="entry name" value="Cyt_P450_CS"/>
</dbReference>
<organism evidence="10 11">
    <name type="scientific">Orchesella dallaii</name>
    <dbReference type="NCBI Taxonomy" id="48710"/>
    <lineage>
        <taxon>Eukaryota</taxon>
        <taxon>Metazoa</taxon>
        <taxon>Ecdysozoa</taxon>
        <taxon>Arthropoda</taxon>
        <taxon>Hexapoda</taxon>
        <taxon>Collembola</taxon>
        <taxon>Entomobryomorpha</taxon>
        <taxon>Entomobryoidea</taxon>
        <taxon>Orchesellidae</taxon>
        <taxon>Orchesellinae</taxon>
        <taxon>Orchesella</taxon>
    </lineage>
</organism>
<evidence type="ECO:0000256" key="3">
    <source>
        <dbReference type="ARBA" id="ARBA00022617"/>
    </source>
</evidence>
<dbReference type="Pfam" id="PF00067">
    <property type="entry name" value="p450"/>
    <property type="match status" value="1"/>
</dbReference>
<protein>
    <recommendedName>
        <fullName evidence="12">Methyl farnesoate epoxidase</fullName>
    </recommendedName>
</protein>
<keyword evidence="7 8" id="KW-0503">Monooxygenase</keyword>
<keyword evidence="6 8" id="KW-0408">Iron</keyword>
<reference evidence="10 11" key="1">
    <citation type="submission" date="2024-08" db="EMBL/GenBank/DDBJ databases">
        <authorList>
            <person name="Cucini C."/>
            <person name="Frati F."/>
        </authorList>
    </citation>
    <scope>NUCLEOTIDE SEQUENCE [LARGE SCALE GENOMIC DNA]</scope>
</reference>
<evidence type="ECO:0000256" key="2">
    <source>
        <dbReference type="ARBA" id="ARBA00010617"/>
    </source>
</evidence>
<evidence type="ECO:0000256" key="8">
    <source>
        <dbReference type="RuleBase" id="RU000461"/>
    </source>
</evidence>
<evidence type="ECO:0000256" key="1">
    <source>
        <dbReference type="ARBA" id="ARBA00001971"/>
    </source>
</evidence>
<dbReference type="InterPro" id="IPR001128">
    <property type="entry name" value="Cyt_P450"/>
</dbReference>
<dbReference type="Gene3D" id="1.10.630.10">
    <property type="entry name" value="Cytochrome P450"/>
    <property type="match status" value="1"/>
</dbReference>
<keyword evidence="11" id="KW-1185">Reference proteome</keyword>
<dbReference type="PRINTS" id="PR00385">
    <property type="entry name" value="P450"/>
</dbReference>
<accession>A0ABP1RF45</accession>
<name>A0ABP1RF45_9HEXA</name>
<dbReference type="InterPro" id="IPR050182">
    <property type="entry name" value="Cytochrome_P450_fam2"/>
</dbReference>
<comment type="cofactor">
    <cofactor evidence="1">
        <name>heme</name>
        <dbReference type="ChEBI" id="CHEBI:30413"/>
    </cofactor>
</comment>
<dbReference type="SUPFAM" id="SSF48264">
    <property type="entry name" value="Cytochrome P450"/>
    <property type="match status" value="1"/>
</dbReference>
<comment type="caution">
    <text evidence="10">The sequence shown here is derived from an EMBL/GenBank/DDBJ whole genome shotgun (WGS) entry which is preliminary data.</text>
</comment>
<evidence type="ECO:0000256" key="7">
    <source>
        <dbReference type="ARBA" id="ARBA00023033"/>
    </source>
</evidence>
<evidence type="ECO:0000256" key="4">
    <source>
        <dbReference type="ARBA" id="ARBA00022723"/>
    </source>
</evidence>
<dbReference type="EMBL" id="CAXLJM020000068">
    <property type="protein sequence ID" value="CAL8124690.1"/>
    <property type="molecule type" value="Genomic_DNA"/>
</dbReference>